<evidence type="ECO:0000313" key="9">
    <source>
        <dbReference type="EMBL" id="CAG8973812.1"/>
    </source>
</evidence>
<dbReference type="Gene3D" id="4.10.280.10">
    <property type="entry name" value="Helix-loop-helix DNA-binding domain"/>
    <property type="match status" value="1"/>
</dbReference>
<dbReference type="Proteomes" id="UP000701801">
    <property type="component" value="Unassembled WGS sequence"/>
</dbReference>
<evidence type="ECO:0000256" key="2">
    <source>
        <dbReference type="ARBA" id="ARBA00023015"/>
    </source>
</evidence>
<name>A0A9N9LJ50_9HELO</name>
<keyword evidence="5" id="KW-0539">Nucleus</keyword>
<dbReference type="PROSITE" id="PS50888">
    <property type="entry name" value="BHLH"/>
    <property type="match status" value="1"/>
</dbReference>
<dbReference type="GO" id="GO:0005634">
    <property type="term" value="C:nucleus"/>
    <property type="evidence" value="ECO:0007669"/>
    <property type="project" value="UniProtKB-SubCell"/>
</dbReference>
<gene>
    <name evidence="9" type="ORF">HYALB_00005557</name>
</gene>
<comment type="caution">
    <text evidence="9">The sequence shown here is derived from an EMBL/GenBank/DDBJ whole genome shotgun (WGS) entry which is preliminary data.</text>
</comment>
<keyword evidence="3" id="KW-0238">DNA-binding</keyword>
<dbReference type="PANTHER" id="PTHR15741">
    <property type="entry name" value="BASIC HELIX-LOOP-HELIX ZIP TRANSCRIPTION FACTOR"/>
    <property type="match status" value="1"/>
</dbReference>
<feature type="compositionally biased region" description="Polar residues" evidence="7">
    <location>
        <begin position="151"/>
        <end position="165"/>
    </location>
</feature>
<feature type="domain" description="BHLH" evidence="8">
    <location>
        <begin position="225"/>
        <end position="286"/>
    </location>
</feature>
<accession>A0A9N9LJ50</accession>
<protein>
    <recommendedName>
        <fullName evidence="8">BHLH domain-containing protein</fullName>
    </recommendedName>
</protein>
<feature type="region of interest" description="Disordered" evidence="7">
    <location>
        <begin position="114"/>
        <end position="223"/>
    </location>
</feature>
<feature type="coiled-coil region" evidence="6">
    <location>
        <begin position="276"/>
        <end position="306"/>
    </location>
</feature>
<dbReference type="AlphaFoldDB" id="A0A9N9LJ50"/>
<organism evidence="9 10">
    <name type="scientific">Hymenoscyphus albidus</name>
    <dbReference type="NCBI Taxonomy" id="595503"/>
    <lineage>
        <taxon>Eukaryota</taxon>
        <taxon>Fungi</taxon>
        <taxon>Dikarya</taxon>
        <taxon>Ascomycota</taxon>
        <taxon>Pezizomycotina</taxon>
        <taxon>Leotiomycetes</taxon>
        <taxon>Helotiales</taxon>
        <taxon>Helotiaceae</taxon>
        <taxon>Hymenoscyphus</taxon>
    </lineage>
</organism>
<dbReference type="SMART" id="SM00353">
    <property type="entry name" value="HLH"/>
    <property type="match status" value="1"/>
</dbReference>
<keyword evidence="10" id="KW-1185">Reference proteome</keyword>
<keyword evidence="2" id="KW-0805">Transcription regulation</keyword>
<evidence type="ECO:0000256" key="1">
    <source>
        <dbReference type="ARBA" id="ARBA00004123"/>
    </source>
</evidence>
<evidence type="ECO:0000256" key="7">
    <source>
        <dbReference type="SAM" id="MobiDB-lite"/>
    </source>
</evidence>
<evidence type="ECO:0000256" key="4">
    <source>
        <dbReference type="ARBA" id="ARBA00023163"/>
    </source>
</evidence>
<dbReference type="Pfam" id="PF00010">
    <property type="entry name" value="HLH"/>
    <property type="match status" value="1"/>
</dbReference>
<keyword evidence="4" id="KW-0804">Transcription</keyword>
<feature type="compositionally biased region" description="Polar residues" evidence="7">
    <location>
        <begin position="128"/>
        <end position="140"/>
    </location>
</feature>
<dbReference type="InterPro" id="IPR036638">
    <property type="entry name" value="HLH_DNA-bd_sf"/>
</dbReference>
<dbReference type="EMBL" id="CAJVRM010000081">
    <property type="protein sequence ID" value="CAG8973812.1"/>
    <property type="molecule type" value="Genomic_DNA"/>
</dbReference>
<sequence>MSDPSIREEIAQQQYRHSELGHSSFFYDQFNNAYPVGAEWELPNLDTATWSSSAQTLSPDSVSSQDHCSPTIFDSGNPFEVNYQEPHLGPSPTVLFVKNEMYGDSPLVYPVAESGRLSGSTENDDWKSLQSTSYMEQQMPTRKAEEVLSNMPVSNPPQISQSNHQAKPETRPTRTTRSSKKGNAASPAPKRNKTTHQPTRSTKPHPSPPALIDTRRDSSSYADSIGRMNHNLIERKYRNRLNQQFDTLLSVLPVGATLKTGEEESSAKRISKAEVLILAKERIESLEKEKAELNDERCKLKRSLDELKMDCDGSD</sequence>
<dbReference type="GO" id="GO:0000978">
    <property type="term" value="F:RNA polymerase II cis-regulatory region sequence-specific DNA binding"/>
    <property type="evidence" value="ECO:0007669"/>
    <property type="project" value="TreeGrafter"/>
</dbReference>
<reference evidence="9" key="1">
    <citation type="submission" date="2021-07" db="EMBL/GenBank/DDBJ databases">
        <authorList>
            <person name="Durling M."/>
        </authorList>
    </citation>
    <scope>NUCLEOTIDE SEQUENCE</scope>
</reference>
<dbReference type="GO" id="GO:0000981">
    <property type="term" value="F:DNA-binding transcription factor activity, RNA polymerase II-specific"/>
    <property type="evidence" value="ECO:0007669"/>
    <property type="project" value="TreeGrafter"/>
</dbReference>
<keyword evidence="6" id="KW-0175">Coiled coil</keyword>
<dbReference type="SUPFAM" id="SSF47459">
    <property type="entry name" value="HLH, helix-loop-helix DNA-binding domain"/>
    <property type="match status" value="1"/>
</dbReference>
<evidence type="ECO:0000313" key="10">
    <source>
        <dbReference type="Proteomes" id="UP000701801"/>
    </source>
</evidence>
<evidence type="ECO:0000256" key="5">
    <source>
        <dbReference type="ARBA" id="ARBA00023242"/>
    </source>
</evidence>
<evidence type="ECO:0000256" key="6">
    <source>
        <dbReference type="SAM" id="Coils"/>
    </source>
</evidence>
<dbReference type="PANTHER" id="PTHR15741:SF27">
    <property type="entry name" value="TRANSCRIPTION FACTOR AP-4"/>
    <property type="match status" value="1"/>
</dbReference>
<comment type="subcellular location">
    <subcellularLocation>
        <location evidence="1">Nucleus</location>
    </subcellularLocation>
</comment>
<evidence type="ECO:0000256" key="3">
    <source>
        <dbReference type="ARBA" id="ARBA00023125"/>
    </source>
</evidence>
<dbReference type="OrthoDB" id="3542681at2759"/>
<feature type="region of interest" description="Disordered" evidence="7">
    <location>
        <begin position="51"/>
        <end position="73"/>
    </location>
</feature>
<dbReference type="InterPro" id="IPR011598">
    <property type="entry name" value="bHLH_dom"/>
</dbReference>
<proteinExistence type="predicted"/>
<evidence type="ECO:0000259" key="8">
    <source>
        <dbReference type="PROSITE" id="PS50888"/>
    </source>
</evidence>
<dbReference type="GO" id="GO:0046983">
    <property type="term" value="F:protein dimerization activity"/>
    <property type="evidence" value="ECO:0007669"/>
    <property type="project" value="InterPro"/>
</dbReference>
<dbReference type="InterPro" id="IPR052207">
    <property type="entry name" value="Max-like/E-box_TFs"/>
</dbReference>